<evidence type="ECO:0000256" key="2">
    <source>
        <dbReference type="ARBA" id="ARBA00004481"/>
    </source>
</evidence>
<comment type="subcellular location">
    <subcellularLocation>
        <location evidence="1">Cell membrane</location>
        <topology evidence="1">Peripheral membrane protein</topology>
        <orientation evidence="1">Cytoplasmic side</orientation>
    </subcellularLocation>
    <subcellularLocation>
        <location evidence="2">Endosome membrane</location>
        <topology evidence="2">Peripheral membrane protein</topology>
    </subcellularLocation>
</comment>
<keyword evidence="3" id="KW-1003">Cell membrane</keyword>
<dbReference type="GO" id="GO:0016197">
    <property type="term" value="P:endosomal transport"/>
    <property type="evidence" value="ECO:0007669"/>
    <property type="project" value="TreeGrafter"/>
</dbReference>
<dbReference type="Gene3D" id="1.10.268.20">
    <property type="match status" value="1"/>
</dbReference>
<evidence type="ECO:0000256" key="1">
    <source>
        <dbReference type="ARBA" id="ARBA00004413"/>
    </source>
</evidence>
<organism evidence="12 13">
    <name type="scientific">Chrysochromulina tobinii</name>
    <dbReference type="NCBI Taxonomy" id="1460289"/>
    <lineage>
        <taxon>Eukaryota</taxon>
        <taxon>Haptista</taxon>
        <taxon>Haptophyta</taxon>
        <taxon>Prymnesiophyceae</taxon>
        <taxon>Prymnesiales</taxon>
        <taxon>Chrysochromulinaceae</taxon>
        <taxon>Chrysochromulina</taxon>
    </lineage>
</organism>
<dbReference type="GO" id="GO:0005525">
    <property type="term" value="F:GTP binding"/>
    <property type="evidence" value="ECO:0007669"/>
    <property type="project" value="InterPro"/>
</dbReference>
<dbReference type="InterPro" id="IPR011992">
    <property type="entry name" value="EF-hand-dom_pair"/>
</dbReference>
<dbReference type="InterPro" id="IPR030381">
    <property type="entry name" value="G_DYNAMIN_dom"/>
</dbReference>
<dbReference type="Pfam" id="PF12763">
    <property type="entry name" value="EH"/>
    <property type="match status" value="1"/>
</dbReference>
<dbReference type="PANTHER" id="PTHR11216">
    <property type="entry name" value="EH DOMAIN"/>
    <property type="match status" value="1"/>
</dbReference>
<dbReference type="Proteomes" id="UP000037460">
    <property type="component" value="Unassembled WGS sequence"/>
</dbReference>
<keyword evidence="6" id="KW-0967">Endosome</keyword>
<evidence type="ECO:0000256" key="6">
    <source>
        <dbReference type="ARBA" id="ARBA00022753"/>
    </source>
</evidence>
<name>A0A0M0J2Z5_9EUKA</name>
<dbReference type="PROSITE" id="PS50222">
    <property type="entry name" value="EF_HAND_2"/>
    <property type="match status" value="1"/>
</dbReference>
<keyword evidence="8" id="KW-0472">Membrane</keyword>
<dbReference type="PROSITE" id="PS50031">
    <property type="entry name" value="EH"/>
    <property type="match status" value="1"/>
</dbReference>
<dbReference type="GO" id="GO:0005509">
    <property type="term" value="F:calcium ion binding"/>
    <property type="evidence" value="ECO:0007669"/>
    <property type="project" value="InterPro"/>
</dbReference>
<evidence type="ECO:0000259" key="10">
    <source>
        <dbReference type="PROSITE" id="PS50222"/>
    </source>
</evidence>
<keyword evidence="13" id="KW-1185">Reference proteome</keyword>
<dbReference type="SUPFAM" id="SSF47473">
    <property type="entry name" value="EF-hand"/>
    <property type="match status" value="1"/>
</dbReference>
<protein>
    <submittedName>
        <fullName evidence="12">Past-1</fullName>
    </submittedName>
</protein>
<evidence type="ECO:0000256" key="5">
    <source>
        <dbReference type="ARBA" id="ARBA00022741"/>
    </source>
</evidence>
<dbReference type="Pfam" id="PF16880">
    <property type="entry name" value="EHD_N"/>
    <property type="match status" value="1"/>
</dbReference>
<feature type="domain" description="Dynamin-type G" evidence="11">
    <location>
        <begin position="51"/>
        <end position="291"/>
    </location>
</feature>
<proteinExistence type="predicted"/>
<evidence type="ECO:0000313" key="13">
    <source>
        <dbReference type="Proteomes" id="UP000037460"/>
    </source>
</evidence>
<feature type="domain" description="EH" evidence="9">
    <location>
        <begin position="422"/>
        <end position="484"/>
    </location>
</feature>
<keyword evidence="7" id="KW-0106">Calcium</keyword>
<dbReference type="Gene3D" id="3.40.50.300">
    <property type="entry name" value="P-loop containing nucleotide triphosphate hydrolases"/>
    <property type="match status" value="1"/>
</dbReference>
<evidence type="ECO:0000256" key="3">
    <source>
        <dbReference type="ARBA" id="ARBA00022475"/>
    </source>
</evidence>
<evidence type="ECO:0000256" key="4">
    <source>
        <dbReference type="ARBA" id="ARBA00022723"/>
    </source>
</evidence>
<feature type="domain" description="EF-hand" evidence="10">
    <location>
        <begin position="429"/>
        <end position="464"/>
    </location>
</feature>
<evidence type="ECO:0000313" key="12">
    <source>
        <dbReference type="EMBL" id="KOO20895.1"/>
    </source>
</evidence>
<sequence>MGRRRRPKFDASGYDDIVSGVKAIYRDMVRPLEEQYLVNQFHYPMLTDQDFDAKPMVLLIGSYSVGKTTFIKYLLDRDYPGAHIGPEPTTDRFQAIMFGHSEREIPGHALISNPLSPFAELTKFGNTFLSRLYGCEVPSDFAMGCTLVDTPGVLAGRKQTEDRQYSYYDVIKWFAPRCDMILLMFDANKVDIPDELADVIRHLEGYDDKIRVILNKADSLEPHELLKINSALTWNLARILKGAETRRIYVGSFWDQPLRPSYMMELFETETTALLNDLASLPRNNTTNKLNDLVYRTRMVRCQALVLDELRSETRKVMMGKDKKQKELIAGLEDIFFKVSRAHAIPPGDFPDVAKFRHILATNEYCRDFTKFKKLDDKLLGQLDTIIRDHIGNLMSAFEAVPAATPAMLPEDGKVGGSKVAPVLKRSGLDQAVLRDIWNLVDVNEDGLLDADWFAVAMHLTMKTKRGEPLPTTIPEALIPPSSR</sequence>
<keyword evidence="4" id="KW-0479">Metal-binding</keyword>
<dbReference type="OrthoDB" id="1716625at2759"/>
<gene>
    <name evidence="12" type="ORF">Ctob_001409</name>
</gene>
<dbReference type="InterPro" id="IPR045063">
    <property type="entry name" value="Dynamin_N"/>
</dbReference>
<dbReference type="InterPro" id="IPR031692">
    <property type="entry name" value="EHD_N"/>
</dbReference>
<evidence type="ECO:0000259" key="9">
    <source>
        <dbReference type="PROSITE" id="PS50031"/>
    </source>
</evidence>
<evidence type="ECO:0000256" key="8">
    <source>
        <dbReference type="ARBA" id="ARBA00023136"/>
    </source>
</evidence>
<dbReference type="InterPro" id="IPR040990">
    <property type="entry name" value="DUF5600"/>
</dbReference>
<dbReference type="InterPro" id="IPR002048">
    <property type="entry name" value="EF_hand_dom"/>
</dbReference>
<evidence type="ECO:0000259" key="11">
    <source>
        <dbReference type="PROSITE" id="PS51718"/>
    </source>
</evidence>
<dbReference type="Pfam" id="PF00350">
    <property type="entry name" value="Dynamin_N"/>
    <property type="match status" value="1"/>
</dbReference>
<dbReference type="PROSITE" id="PS51718">
    <property type="entry name" value="G_DYNAMIN_2"/>
    <property type="match status" value="1"/>
</dbReference>
<dbReference type="Pfam" id="PF18150">
    <property type="entry name" value="DUF5600"/>
    <property type="match status" value="1"/>
</dbReference>
<keyword evidence="5" id="KW-0547">Nucleotide-binding</keyword>
<dbReference type="GO" id="GO:0006897">
    <property type="term" value="P:endocytosis"/>
    <property type="evidence" value="ECO:0007669"/>
    <property type="project" value="TreeGrafter"/>
</dbReference>
<dbReference type="SMART" id="SM00027">
    <property type="entry name" value="EH"/>
    <property type="match status" value="1"/>
</dbReference>
<dbReference type="Gene3D" id="1.10.238.10">
    <property type="entry name" value="EF-hand"/>
    <property type="match status" value="1"/>
</dbReference>
<dbReference type="CDD" id="cd00052">
    <property type="entry name" value="EH"/>
    <property type="match status" value="1"/>
</dbReference>
<feature type="non-terminal residue" evidence="12">
    <location>
        <position position="484"/>
    </location>
</feature>
<dbReference type="GO" id="GO:0010008">
    <property type="term" value="C:endosome membrane"/>
    <property type="evidence" value="ECO:0007669"/>
    <property type="project" value="UniProtKB-SubCell"/>
</dbReference>
<dbReference type="AlphaFoldDB" id="A0A0M0J2Z5"/>
<comment type="caution">
    <text evidence="12">The sequence shown here is derived from an EMBL/GenBank/DDBJ whole genome shotgun (WGS) entry which is preliminary data.</text>
</comment>
<dbReference type="PANTHER" id="PTHR11216:SF31">
    <property type="entry name" value="AT21416P"/>
    <property type="match status" value="1"/>
</dbReference>
<dbReference type="InterPro" id="IPR027417">
    <property type="entry name" value="P-loop_NTPase"/>
</dbReference>
<dbReference type="InterPro" id="IPR000261">
    <property type="entry name" value="EH_dom"/>
</dbReference>
<dbReference type="GO" id="GO:0005886">
    <property type="term" value="C:plasma membrane"/>
    <property type="evidence" value="ECO:0007669"/>
    <property type="project" value="UniProtKB-SubCell"/>
</dbReference>
<dbReference type="CDD" id="cd09913">
    <property type="entry name" value="EHD"/>
    <property type="match status" value="1"/>
</dbReference>
<dbReference type="EMBL" id="JWZX01003404">
    <property type="protein sequence ID" value="KOO20895.1"/>
    <property type="molecule type" value="Genomic_DNA"/>
</dbReference>
<dbReference type="SUPFAM" id="SSF52540">
    <property type="entry name" value="P-loop containing nucleoside triphosphate hydrolases"/>
    <property type="match status" value="1"/>
</dbReference>
<evidence type="ECO:0000256" key="7">
    <source>
        <dbReference type="ARBA" id="ARBA00022837"/>
    </source>
</evidence>
<accession>A0A0M0J2Z5</accession>
<reference evidence="13" key="1">
    <citation type="journal article" date="2015" name="PLoS Genet.">
        <title>Genome Sequence and Transcriptome Analyses of Chrysochromulina tobin: Metabolic Tools for Enhanced Algal Fitness in the Prominent Order Prymnesiales (Haptophyceae).</title>
        <authorList>
            <person name="Hovde B.T."/>
            <person name="Deodato C.R."/>
            <person name="Hunsperger H.M."/>
            <person name="Ryken S.A."/>
            <person name="Yost W."/>
            <person name="Jha R.K."/>
            <person name="Patterson J."/>
            <person name="Monnat R.J. Jr."/>
            <person name="Barlow S.B."/>
            <person name="Starkenburg S.R."/>
            <person name="Cattolico R.A."/>
        </authorList>
    </citation>
    <scope>NUCLEOTIDE SEQUENCE</scope>
    <source>
        <strain evidence="13">CCMP291</strain>
    </source>
</reference>